<dbReference type="AlphaFoldDB" id="A0A517P400"/>
<dbReference type="KEGG" id="acaf:CA12_01430"/>
<feature type="compositionally biased region" description="Basic and acidic residues" evidence="1">
    <location>
        <begin position="113"/>
        <end position="122"/>
    </location>
</feature>
<keyword evidence="2" id="KW-0732">Signal</keyword>
<protein>
    <recommendedName>
        <fullName evidence="3">DUF4142 domain-containing protein</fullName>
    </recommendedName>
</protein>
<gene>
    <name evidence="4" type="ORF">CA12_01430</name>
</gene>
<dbReference type="OrthoDB" id="9101320at2"/>
<feature type="signal peptide" evidence="2">
    <location>
        <begin position="1"/>
        <end position="24"/>
    </location>
</feature>
<dbReference type="InterPro" id="IPR025419">
    <property type="entry name" value="DUF4142"/>
</dbReference>
<feature type="compositionally biased region" description="Basic and acidic residues" evidence="1">
    <location>
        <begin position="186"/>
        <end position="218"/>
    </location>
</feature>
<feature type="region of interest" description="Disordered" evidence="1">
    <location>
        <begin position="186"/>
        <end position="223"/>
    </location>
</feature>
<evidence type="ECO:0000256" key="2">
    <source>
        <dbReference type="SAM" id="SignalP"/>
    </source>
</evidence>
<evidence type="ECO:0000313" key="4">
    <source>
        <dbReference type="EMBL" id="QDT14075.1"/>
    </source>
</evidence>
<dbReference type="RefSeq" id="WP_145356680.1">
    <property type="nucleotide sequence ID" value="NZ_CP036265.1"/>
</dbReference>
<dbReference type="Pfam" id="PF13628">
    <property type="entry name" value="DUF4142"/>
    <property type="match status" value="2"/>
</dbReference>
<evidence type="ECO:0000256" key="1">
    <source>
        <dbReference type="SAM" id="MobiDB-lite"/>
    </source>
</evidence>
<evidence type="ECO:0000259" key="3">
    <source>
        <dbReference type="Pfam" id="PF13628"/>
    </source>
</evidence>
<evidence type="ECO:0000313" key="5">
    <source>
        <dbReference type="Proteomes" id="UP000318741"/>
    </source>
</evidence>
<organism evidence="4 5">
    <name type="scientific">Alienimonas californiensis</name>
    <dbReference type="NCBI Taxonomy" id="2527989"/>
    <lineage>
        <taxon>Bacteria</taxon>
        <taxon>Pseudomonadati</taxon>
        <taxon>Planctomycetota</taxon>
        <taxon>Planctomycetia</taxon>
        <taxon>Planctomycetales</taxon>
        <taxon>Planctomycetaceae</taxon>
        <taxon>Alienimonas</taxon>
    </lineage>
</organism>
<sequence length="315" mass="35145" precursor="true">MFRPVARSLSAALAAGLCCAPALAAPQEREARDRPEARAAAGQTAAVPDRQILSFLTPMNRMEVDLSKFAAERAVTPEVKEYAKQMVADHEKLASDLQRAARRSDAHGALTPEQRRRAEAPLRNDGPVTEEGAEEIEEAREERAEVREEARERMREQREEVREERVNSLGDAVDEAVQDARELGDRARQTGRQVRTEAREGAADLARRADRELNEEQPARGMNRGRGAVNLRTEAMAKAHADVKEALGRQQGKSFDMAYLNQQWLAHIHMHSAVQVAADHAGPELKTVLDDAEKTIQGHLERTRELAMKVDQMED</sequence>
<dbReference type="Proteomes" id="UP000318741">
    <property type="component" value="Chromosome"/>
</dbReference>
<feature type="domain" description="DUF4142" evidence="3">
    <location>
        <begin position="228"/>
        <end position="306"/>
    </location>
</feature>
<reference evidence="4 5" key="1">
    <citation type="submission" date="2019-02" db="EMBL/GenBank/DDBJ databases">
        <title>Deep-cultivation of Planctomycetes and their phenomic and genomic characterization uncovers novel biology.</title>
        <authorList>
            <person name="Wiegand S."/>
            <person name="Jogler M."/>
            <person name="Boedeker C."/>
            <person name="Pinto D."/>
            <person name="Vollmers J."/>
            <person name="Rivas-Marin E."/>
            <person name="Kohn T."/>
            <person name="Peeters S.H."/>
            <person name="Heuer A."/>
            <person name="Rast P."/>
            <person name="Oberbeckmann S."/>
            <person name="Bunk B."/>
            <person name="Jeske O."/>
            <person name="Meyerdierks A."/>
            <person name="Storesund J.E."/>
            <person name="Kallscheuer N."/>
            <person name="Luecker S."/>
            <person name="Lage O.M."/>
            <person name="Pohl T."/>
            <person name="Merkel B.J."/>
            <person name="Hornburger P."/>
            <person name="Mueller R.-W."/>
            <person name="Bruemmer F."/>
            <person name="Labrenz M."/>
            <person name="Spormann A.M."/>
            <person name="Op den Camp H."/>
            <person name="Overmann J."/>
            <person name="Amann R."/>
            <person name="Jetten M.S.M."/>
            <person name="Mascher T."/>
            <person name="Medema M.H."/>
            <person name="Devos D.P."/>
            <person name="Kaster A.-K."/>
            <person name="Ovreas L."/>
            <person name="Rohde M."/>
            <person name="Galperin M.Y."/>
            <person name="Jogler C."/>
        </authorList>
    </citation>
    <scope>NUCLEOTIDE SEQUENCE [LARGE SCALE GENOMIC DNA]</scope>
    <source>
        <strain evidence="4 5">CA12</strain>
    </source>
</reference>
<feature type="domain" description="DUF4142" evidence="3">
    <location>
        <begin position="49"/>
        <end position="116"/>
    </location>
</feature>
<dbReference type="PANTHER" id="PTHR38593">
    <property type="entry name" value="BLR2558 PROTEIN"/>
    <property type="match status" value="1"/>
</dbReference>
<feature type="chain" id="PRO_5021728370" description="DUF4142 domain-containing protein" evidence="2">
    <location>
        <begin position="25"/>
        <end position="315"/>
    </location>
</feature>
<feature type="region of interest" description="Disordered" evidence="1">
    <location>
        <begin position="95"/>
        <end position="147"/>
    </location>
</feature>
<dbReference type="PANTHER" id="PTHR38593:SF1">
    <property type="entry name" value="BLR2558 PROTEIN"/>
    <property type="match status" value="1"/>
</dbReference>
<keyword evidence="5" id="KW-1185">Reference proteome</keyword>
<proteinExistence type="predicted"/>
<accession>A0A517P400</accession>
<name>A0A517P400_9PLAN</name>
<dbReference type="EMBL" id="CP036265">
    <property type="protein sequence ID" value="QDT14075.1"/>
    <property type="molecule type" value="Genomic_DNA"/>
</dbReference>